<dbReference type="EMBL" id="BK032549">
    <property type="protein sequence ID" value="DAF47032.1"/>
    <property type="molecule type" value="Genomic_DNA"/>
</dbReference>
<name>A0A8S5S7V7_9CAUD</name>
<evidence type="ECO:0000313" key="1">
    <source>
        <dbReference type="EMBL" id="DAF47032.1"/>
    </source>
</evidence>
<organism evidence="1">
    <name type="scientific">Myoviridae sp. ctnzH2</name>
    <dbReference type="NCBI Taxonomy" id="2827707"/>
    <lineage>
        <taxon>Viruses</taxon>
        <taxon>Duplodnaviria</taxon>
        <taxon>Heunggongvirae</taxon>
        <taxon>Uroviricota</taxon>
        <taxon>Caudoviricetes</taxon>
    </lineage>
</organism>
<accession>A0A8S5S7V7</accession>
<reference evidence="1" key="1">
    <citation type="journal article" date="2021" name="Proc. Natl. Acad. Sci. U.S.A.">
        <title>A Catalog of Tens of Thousands of Viruses from Human Metagenomes Reveals Hidden Associations with Chronic Diseases.</title>
        <authorList>
            <person name="Tisza M.J."/>
            <person name="Buck C.B."/>
        </authorList>
    </citation>
    <scope>NUCLEOTIDE SEQUENCE</scope>
    <source>
        <strain evidence="1">CtnzH2</strain>
    </source>
</reference>
<sequence>MKARLCNKDMCNLVDVLRELPETLEGVGIAGIATITVTDDGSISGVLAVSPETAVRLKISDNGDKGEWEYIDD</sequence>
<proteinExistence type="predicted"/>
<protein>
    <submittedName>
        <fullName evidence="1">Uncharacterized protein</fullName>
    </submittedName>
</protein>